<dbReference type="Proteomes" id="UP000588098">
    <property type="component" value="Unassembled WGS sequence"/>
</dbReference>
<evidence type="ECO:0000313" key="2">
    <source>
        <dbReference type="EMBL" id="MBB5937084.1"/>
    </source>
</evidence>
<organism evidence="2 3">
    <name type="scientific">Streptomyces zagrosensis</name>
    <dbReference type="NCBI Taxonomy" id="1042984"/>
    <lineage>
        <taxon>Bacteria</taxon>
        <taxon>Bacillati</taxon>
        <taxon>Actinomycetota</taxon>
        <taxon>Actinomycetes</taxon>
        <taxon>Kitasatosporales</taxon>
        <taxon>Streptomycetaceae</taxon>
        <taxon>Streptomyces</taxon>
    </lineage>
</organism>
<comment type="caution">
    <text evidence="2">The sequence shown here is derived from an EMBL/GenBank/DDBJ whole genome shotgun (WGS) entry which is preliminary data.</text>
</comment>
<name>A0A7W9QBG3_9ACTN</name>
<dbReference type="EMBL" id="JACHJL010000010">
    <property type="protein sequence ID" value="MBB5937084.1"/>
    <property type="molecule type" value="Genomic_DNA"/>
</dbReference>
<feature type="compositionally biased region" description="Basic and acidic residues" evidence="1">
    <location>
        <begin position="187"/>
        <end position="204"/>
    </location>
</feature>
<reference evidence="2 3" key="1">
    <citation type="submission" date="2020-08" db="EMBL/GenBank/DDBJ databases">
        <title>Genomic Encyclopedia of Type Strains, Phase III (KMG-III): the genomes of soil and plant-associated and newly described type strains.</title>
        <authorList>
            <person name="Whitman W."/>
        </authorList>
    </citation>
    <scope>NUCLEOTIDE SEQUENCE [LARGE SCALE GENOMIC DNA]</scope>
    <source>
        <strain evidence="2 3">CECT 8305</strain>
    </source>
</reference>
<evidence type="ECO:0000256" key="1">
    <source>
        <dbReference type="SAM" id="MobiDB-lite"/>
    </source>
</evidence>
<sequence length="204" mass="22842">MEDQDVFQAELARKLDDEMRRLTGHQGQLTDRQVRRWLRGEVQWPHPVQRIALERILGRPALELGFKPRAKLPAEEDPLQRRFFCTAATGTVVSTAIGPIAPSVGRADVGRFRAEHTRIVNKDQTLGGSQDVESHSIELATQIKSALATGRSSTKTRTALYHLACDVKSARTSSSRTEVRTIVAGSHSKDPHVREWAERAETWT</sequence>
<proteinExistence type="predicted"/>
<feature type="region of interest" description="Disordered" evidence="1">
    <location>
        <begin position="184"/>
        <end position="204"/>
    </location>
</feature>
<dbReference type="RefSeq" id="WP_184573770.1">
    <property type="nucleotide sequence ID" value="NZ_JACHJL010000010.1"/>
</dbReference>
<gene>
    <name evidence="2" type="ORF">FHS42_004163</name>
</gene>
<keyword evidence="3" id="KW-1185">Reference proteome</keyword>
<protein>
    <submittedName>
        <fullName evidence="2">Uncharacterized protein</fullName>
    </submittedName>
</protein>
<accession>A0A7W9QBG3</accession>
<evidence type="ECO:0000313" key="3">
    <source>
        <dbReference type="Proteomes" id="UP000588098"/>
    </source>
</evidence>
<dbReference type="AlphaFoldDB" id="A0A7W9QBG3"/>